<gene>
    <name evidence="3" type="ORF">QGN29_02945</name>
</gene>
<dbReference type="KEGG" id="tmk:QGN29_02945"/>
<proteinExistence type="inferred from homology"/>
<feature type="domain" description="Fe-S metabolism associated" evidence="2">
    <location>
        <begin position="13"/>
        <end position="136"/>
    </location>
</feature>
<dbReference type="PANTHER" id="PTHR43597:SF5">
    <property type="entry name" value="SUFE-LIKE PROTEIN 2, CHLOROPLASTIC"/>
    <property type="match status" value="1"/>
</dbReference>
<dbReference type="PANTHER" id="PTHR43597">
    <property type="entry name" value="SULFUR ACCEPTOR PROTEIN CSDE"/>
    <property type="match status" value="1"/>
</dbReference>
<dbReference type="AlphaFoldDB" id="A0AA52EJS7"/>
<evidence type="ECO:0000256" key="1">
    <source>
        <dbReference type="ARBA" id="ARBA00010282"/>
    </source>
</evidence>
<evidence type="ECO:0000313" key="4">
    <source>
        <dbReference type="Proteomes" id="UP001268683"/>
    </source>
</evidence>
<dbReference type="EMBL" id="CP123872">
    <property type="protein sequence ID" value="WND03326.1"/>
    <property type="molecule type" value="Genomic_DNA"/>
</dbReference>
<evidence type="ECO:0000259" key="2">
    <source>
        <dbReference type="Pfam" id="PF02657"/>
    </source>
</evidence>
<dbReference type="Proteomes" id="UP001268683">
    <property type="component" value="Chromosome"/>
</dbReference>
<dbReference type="Gene3D" id="3.90.1010.10">
    <property type="match status" value="1"/>
</dbReference>
<organism evidence="3 4">
    <name type="scientific">Temperatibacter marinus</name>
    <dbReference type="NCBI Taxonomy" id="1456591"/>
    <lineage>
        <taxon>Bacteria</taxon>
        <taxon>Pseudomonadati</taxon>
        <taxon>Pseudomonadota</taxon>
        <taxon>Alphaproteobacteria</taxon>
        <taxon>Kordiimonadales</taxon>
        <taxon>Temperatibacteraceae</taxon>
        <taxon>Temperatibacter</taxon>
    </lineage>
</organism>
<sequence>MTNLGTSIEDILETFEFIEDWEERYGVIIDLGKKLPALDDIYKIEDYRVRGCQSQVWLVPQVTKTDTGKVISFKGDSDAVIVRGLVGLMLVIFNDKSPDEIISTDAKAILKKMDLKEHLSPLRANGLFSMMERIKQIAQSER</sequence>
<keyword evidence="4" id="KW-1185">Reference proteome</keyword>
<dbReference type="SUPFAM" id="SSF82649">
    <property type="entry name" value="SufE/NifU"/>
    <property type="match status" value="1"/>
</dbReference>
<name>A0AA52EJS7_9PROT</name>
<accession>A0AA52EJS7</accession>
<evidence type="ECO:0000313" key="3">
    <source>
        <dbReference type="EMBL" id="WND03326.1"/>
    </source>
</evidence>
<dbReference type="InterPro" id="IPR003808">
    <property type="entry name" value="Fe-S_metab-assoc_dom"/>
</dbReference>
<reference evidence="3" key="1">
    <citation type="submission" date="2023-04" db="EMBL/GenBank/DDBJ databases">
        <title>Complete genome sequence of Temperatibacter marinus.</title>
        <authorList>
            <person name="Rong J.-C."/>
            <person name="Yi M.-L."/>
            <person name="Zhao Q."/>
        </authorList>
    </citation>
    <scope>NUCLEOTIDE SEQUENCE</scope>
    <source>
        <strain evidence="3">NBRC 110045</strain>
    </source>
</reference>
<dbReference type="Pfam" id="PF02657">
    <property type="entry name" value="SufE"/>
    <property type="match status" value="1"/>
</dbReference>
<dbReference type="RefSeq" id="WP_310799179.1">
    <property type="nucleotide sequence ID" value="NZ_CP123872.1"/>
</dbReference>
<protein>
    <submittedName>
        <fullName evidence="3">SufE family protein</fullName>
    </submittedName>
</protein>
<comment type="similarity">
    <text evidence="1">Belongs to the SufE family.</text>
</comment>